<dbReference type="EMBL" id="FJOG01000004">
    <property type="protein sequence ID" value="CZR53949.1"/>
    <property type="molecule type" value="Genomic_DNA"/>
</dbReference>
<organism evidence="2 3">
    <name type="scientific">Phialocephala subalpina</name>
    <dbReference type="NCBI Taxonomy" id="576137"/>
    <lineage>
        <taxon>Eukaryota</taxon>
        <taxon>Fungi</taxon>
        <taxon>Dikarya</taxon>
        <taxon>Ascomycota</taxon>
        <taxon>Pezizomycotina</taxon>
        <taxon>Leotiomycetes</taxon>
        <taxon>Helotiales</taxon>
        <taxon>Mollisiaceae</taxon>
        <taxon>Phialocephala</taxon>
        <taxon>Phialocephala fortinii species complex</taxon>
    </lineage>
</organism>
<dbReference type="PANTHER" id="PTHR37540:SF5">
    <property type="entry name" value="TRANSCRIPTION FACTOR DOMAIN-CONTAINING PROTEIN"/>
    <property type="match status" value="1"/>
</dbReference>
<dbReference type="Proteomes" id="UP000184330">
    <property type="component" value="Unassembled WGS sequence"/>
</dbReference>
<accession>A0A1L7WME1</accession>
<protein>
    <submittedName>
        <fullName evidence="2">Uncharacterized protein</fullName>
    </submittedName>
</protein>
<feature type="region of interest" description="Disordered" evidence="1">
    <location>
        <begin position="33"/>
        <end position="79"/>
    </location>
</feature>
<proteinExistence type="predicted"/>
<name>A0A1L7WME1_9HELO</name>
<evidence type="ECO:0000313" key="3">
    <source>
        <dbReference type="Proteomes" id="UP000184330"/>
    </source>
</evidence>
<dbReference type="AlphaFoldDB" id="A0A1L7WME1"/>
<gene>
    <name evidence="2" type="ORF">PAC_03832</name>
</gene>
<evidence type="ECO:0000313" key="2">
    <source>
        <dbReference type="EMBL" id="CZR53949.1"/>
    </source>
</evidence>
<dbReference type="PANTHER" id="PTHR37540">
    <property type="entry name" value="TRANSCRIPTION FACTOR (ACR-2), PUTATIVE-RELATED-RELATED"/>
    <property type="match status" value="1"/>
</dbReference>
<reference evidence="2 3" key="1">
    <citation type="submission" date="2016-03" db="EMBL/GenBank/DDBJ databases">
        <authorList>
            <person name="Ploux O."/>
        </authorList>
    </citation>
    <scope>NUCLEOTIDE SEQUENCE [LARGE SCALE GENOMIC DNA]</scope>
    <source>
        <strain evidence="2 3">UAMH 11012</strain>
    </source>
</reference>
<dbReference type="OrthoDB" id="4159781at2759"/>
<dbReference type="STRING" id="576137.A0A1L7WME1"/>
<evidence type="ECO:0000256" key="1">
    <source>
        <dbReference type="SAM" id="MobiDB-lite"/>
    </source>
</evidence>
<keyword evidence="3" id="KW-1185">Reference proteome</keyword>
<sequence length="492" mass="55704">MRGIGKSRRKQRRYPQVSLEFLEDIGHTAIPIRSPVGQEKATPAHTSLKERDAFPATKRVRPPLPSPSSTGEPCPHPQYLQPQIEEHVPASEELPVIDRLWTGRIDPFVKFPVELNDRTRELIDLAFDDRYLNIGPFRDACLPVGMMDEAAFHQVLSNALLNISCRRSAGAKMETYDAMMHHTLAINSITGRIQDVEAATSDGFIGAVVSFMCYHVELKPWIRTGSSEPCSDDFLIIWTFWSSWVSLRVLPTSHFLIYVLTFDFVSRLLHMSLNLPPSLQNCTRDALTQKGDLLRFNNHLTHEVKRTNRRILSNGEFGTGYVFPLLHRILSLAGDAIIAPPDDLHILQGCRLACALYLAEIRRLFGINGVISTLQTQKLQHYLKSSIGNWDDLGLLRIWCLAMGGMESEGKLREWYAEEVQKDGVKMGWNTLGQLEAQMKGMLWFTEAHSPAFWELCKGLEYVSPSPTGSPVLGKWKPATYLQHFSRVHCKK</sequence>